<dbReference type="PANTHER" id="PTHR43243">
    <property type="entry name" value="INNER MEMBRANE TRANSPORTER YGJI-RELATED"/>
    <property type="match status" value="1"/>
</dbReference>
<dbReference type="KEGG" id="swf:E3E12_04020"/>
<feature type="transmembrane region" description="Helical" evidence="6">
    <location>
        <begin position="57"/>
        <end position="80"/>
    </location>
</feature>
<keyword evidence="8" id="KW-1185">Reference proteome</keyword>
<feature type="transmembrane region" description="Helical" evidence="6">
    <location>
        <begin position="425"/>
        <end position="445"/>
    </location>
</feature>
<protein>
    <submittedName>
        <fullName evidence="7">Amino acid permease</fullName>
    </submittedName>
</protein>
<comment type="subcellular location">
    <subcellularLocation>
        <location evidence="1">Membrane</location>
        <topology evidence="1">Multi-pass membrane protein</topology>
    </subcellularLocation>
</comment>
<gene>
    <name evidence="7" type="ORF">E3E12_04020</name>
</gene>
<dbReference type="RefSeq" id="WP_141443209.1">
    <property type="nucleotide sequence ID" value="NZ_CP038231.1"/>
</dbReference>
<dbReference type="EMBL" id="CP038231">
    <property type="protein sequence ID" value="QDH13502.1"/>
    <property type="molecule type" value="Genomic_DNA"/>
</dbReference>
<feature type="transmembrane region" description="Helical" evidence="6">
    <location>
        <begin position="316"/>
        <end position="337"/>
    </location>
</feature>
<feature type="transmembrane region" description="Helical" evidence="6">
    <location>
        <begin position="365"/>
        <end position="386"/>
    </location>
</feature>
<evidence type="ECO:0000256" key="5">
    <source>
        <dbReference type="ARBA" id="ARBA00023136"/>
    </source>
</evidence>
<keyword evidence="2" id="KW-0813">Transport</keyword>
<dbReference type="GO" id="GO:0015171">
    <property type="term" value="F:amino acid transmembrane transporter activity"/>
    <property type="evidence" value="ECO:0007669"/>
    <property type="project" value="TreeGrafter"/>
</dbReference>
<feature type="transmembrane region" description="Helical" evidence="6">
    <location>
        <begin position="101"/>
        <end position="126"/>
    </location>
</feature>
<feature type="transmembrane region" description="Helical" evidence="6">
    <location>
        <begin position="392"/>
        <end position="413"/>
    </location>
</feature>
<dbReference type="InterPro" id="IPR002293">
    <property type="entry name" value="AA/rel_permease1"/>
</dbReference>
<dbReference type="PANTHER" id="PTHR43243:SF4">
    <property type="entry name" value="CATIONIC AMINO ACID TRANSPORTER 4"/>
    <property type="match status" value="1"/>
</dbReference>
<evidence type="ECO:0000313" key="7">
    <source>
        <dbReference type="EMBL" id="QDH13502.1"/>
    </source>
</evidence>
<keyword evidence="4 6" id="KW-1133">Transmembrane helix</keyword>
<feature type="transmembrane region" description="Helical" evidence="6">
    <location>
        <begin position="192"/>
        <end position="212"/>
    </location>
</feature>
<evidence type="ECO:0000256" key="6">
    <source>
        <dbReference type="SAM" id="Phobius"/>
    </source>
</evidence>
<evidence type="ECO:0000256" key="3">
    <source>
        <dbReference type="ARBA" id="ARBA00022692"/>
    </source>
</evidence>
<feature type="transmembrane region" description="Helical" evidence="6">
    <location>
        <begin position="451"/>
        <end position="468"/>
    </location>
</feature>
<feature type="transmembrane region" description="Helical" evidence="6">
    <location>
        <begin position="271"/>
        <end position="296"/>
    </location>
</feature>
<evidence type="ECO:0000256" key="2">
    <source>
        <dbReference type="ARBA" id="ARBA00022448"/>
    </source>
</evidence>
<feature type="transmembrane region" description="Helical" evidence="6">
    <location>
        <begin position="162"/>
        <end position="180"/>
    </location>
</feature>
<proteinExistence type="predicted"/>
<evidence type="ECO:0000256" key="1">
    <source>
        <dbReference type="ARBA" id="ARBA00004141"/>
    </source>
</evidence>
<sequence>MPSAFWRIKPPQPAATQSGINRVLGPWQLIALGIGVSLGFGLFAVTGIAAGQYAGPAVGLSFLFAAIVAAFVALSYAELASMFPNAAGSAYSYAYAGLGEGIAWGIGWCLFLAYLVTLGAIAGSWASYLASFLAEWHVYLDPRLVASTGTPVHMADGTTAKAFMSVPAVVAIFAMVGLLMGGVQESSRINSIIVLLKVAVVTIFILACLPHGQLANYHPFLPANTGAWGHYGWSGVISGASLVFAAYLGFDLVSSAARDTRNPKKNLPLGILGTLGICTLLYVLFSFVLVGVVNFHNLAHDASPAATAMDAIHMPIVAQVVKGGILIGFFAGIYGILFGMSRSIMTMAEDGLLPPIFARTNAKGVPVAAVLTLASLASILAAFFSVGALGNMVSLGTLLAFMVVSVAVIVLRYRRPTVERPFKVAGGAWLIPMLALISCSVVLVGMDGATWLRFGIGLAIGGAIYVFYGQHHSKLVKENKPIPTMPL</sequence>
<name>A0A4Y6U824_9PROT</name>
<accession>A0A4Y6U824</accession>
<dbReference type="Pfam" id="PF13520">
    <property type="entry name" value="AA_permease_2"/>
    <property type="match status" value="1"/>
</dbReference>
<feature type="transmembrane region" description="Helical" evidence="6">
    <location>
        <begin position="232"/>
        <end position="250"/>
    </location>
</feature>
<evidence type="ECO:0000256" key="4">
    <source>
        <dbReference type="ARBA" id="ARBA00022989"/>
    </source>
</evidence>
<evidence type="ECO:0000313" key="8">
    <source>
        <dbReference type="Proteomes" id="UP000318709"/>
    </source>
</evidence>
<dbReference type="PIRSF" id="PIRSF006060">
    <property type="entry name" value="AA_transporter"/>
    <property type="match status" value="1"/>
</dbReference>
<keyword evidence="3 6" id="KW-0812">Transmembrane</keyword>
<organism evidence="7 8">
    <name type="scientific">Formicincola oecophyllae</name>
    <dbReference type="NCBI Taxonomy" id="2558361"/>
    <lineage>
        <taxon>Bacteria</taxon>
        <taxon>Pseudomonadati</taxon>
        <taxon>Pseudomonadota</taxon>
        <taxon>Alphaproteobacteria</taxon>
        <taxon>Acetobacterales</taxon>
        <taxon>Acetobacteraceae</taxon>
        <taxon>Formicincola</taxon>
    </lineage>
</organism>
<feature type="transmembrane region" description="Helical" evidence="6">
    <location>
        <begin position="29"/>
        <end position="51"/>
    </location>
</feature>
<dbReference type="Gene3D" id="1.20.1740.10">
    <property type="entry name" value="Amino acid/polyamine transporter I"/>
    <property type="match status" value="1"/>
</dbReference>
<reference evidence="7 8" key="1">
    <citation type="submission" date="2019-03" db="EMBL/GenBank/DDBJ databases">
        <title>The complete genome sequence of Swingsia_sp. F3b2 LMG30590(T).</title>
        <authorList>
            <person name="Chua K.-O."/>
            <person name="Chan K.-G."/>
            <person name="See-Too W.-S."/>
        </authorList>
    </citation>
    <scope>NUCLEOTIDE SEQUENCE [LARGE SCALE GENOMIC DNA]</scope>
    <source>
        <strain evidence="7 8">F3b2</strain>
    </source>
</reference>
<dbReference type="Proteomes" id="UP000318709">
    <property type="component" value="Chromosome"/>
</dbReference>
<keyword evidence="5 6" id="KW-0472">Membrane</keyword>
<dbReference type="AlphaFoldDB" id="A0A4Y6U824"/>
<dbReference type="OrthoDB" id="9804700at2"/>
<dbReference type="GO" id="GO:0016020">
    <property type="term" value="C:membrane"/>
    <property type="evidence" value="ECO:0007669"/>
    <property type="project" value="UniProtKB-SubCell"/>
</dbReference>